<accession>A0A2N1JBX2</accession>
<sequence>MSNSAGGVFNIVGRNLKLDTKEDIAPHLAEIEKIDPLYEVHFGGNTLGVGACVALANVLKTKRSLRVADFADIFTGRLISEIPESLRALCDALLEHEQLEVIDLSDNAFGGRAAEPMTQLLSKNCHFHTLRLSNNGLGITGGEIVAEALYRAAKSQRAAGRESKLRTVVCGRNRLENGSAAAWGRAFAAHGGIVEARLYQNGIRMEGVEALCAGLAKCPNLQVLDLQDNTVTLRGARAIAAALPSWLHLRVLNLSDSLVKSKGGMLIFEQFHLGHGKHLESLQLQYCDLNRAALGYLGKAISKNLEHLDMLEINGNFADEDDECITAIQAALGKWGHEGALDELDEMDPEGEEEEEEEEDDDDDDDDDDKHKDILDVANRAESQDVGQDADAAADALADELQSTYIK</sequence>
<dbReference type="InterPro" id="IPR027038">
    <property type="entry name" value="RanGap"/>
</dbReference>
<dbReference type="Proteomes" id="UP000232875">
    <property type="component" value="Unassembled WGS sequence"/>
</dbReference>
<dbReference type="SUPFAM" id="SSF52047">
    <property type="entry name" value="RNI-like"/>
    <property type="match status" value="1"/>
</dbReference>
<dbReference type="GO" id="GO:0005829">
    <property type="term" value="C:cytosol"/>
    <property type="evidence" value="ECO:0007669"/>
    <property type="project" value="TreeGrafter"/>
</dbReference>
<dbReference type="OrthoDB" id="184583at2759"/>
<feature type="compositionally biased region" description="Acidic residues" evidence="4">
    <location>
        <begin position="346"/>
        <end position="368"/>
    </location>
</feature>
<reference evidence="5 6" key="1">
    <citation type="submission" date="2017-10" db="EMBL/GenBank/DDBJ databases">
        <title>A novel species of cold-tolerant Malassezia isolated from bats.</title>
        <authorList>
            <person name="Lorch J.M."/>
            <person name="Palmer J.M."/>
            <person name="Vanderwolf K.J."/>
            <person name="Schmidt K.Z."/>
            <person name="Verant M.L."/>
            <person name="Weller T.J."/>
            <person name="Blehert D.S."/>
        </authorList>
    </citation>
    <scope>NUCLEOTIDE SEQUENCE [LARGE SCALE GENOMIC DNA]</scope>
    <source>
        <strain evidence="5 6">NWHC:44797-103</strain>
    </source>
</reference>
<dbReference type="STRING" id="2020962.A0A2N1JBX2"/>
<dbReference type="PANTHER" id="PTHR24113">
    <property type="entry name" value="RAN GTPASE-ACTIVATING PROTEIN 1"/>
    <property type="match status" value="1"/>
</dbReference>
<dbReference type="InterPro" id="IPR032675">
    <property type="entry name" value="LRR_dom_sf"/>
</dbReference>
<name>A0A2N1JBX2_9BASI</name>
<dbReference type="SMART" id="SM00368">
    <property type="entry name" value="LRR_RI"/>
    <property type="match status" value="6"/>
</dbReference>
<keyword evidence="2" id="KW-0433">Leucine-rich repeat</keyword>
<dbReference type="PANTHER" id="PTHR24113:SF12">
    <property type="entry name" value="RAN GTPASE-ACTIVATING PROTEIN 1"/>
    <property type="match status" value="1"/>
</dbReference>
<evidence type="ECO:0000313" key="5">
    <source>
        <dbReference type="EMBL" id="PKI84054.1"/>
    </source>
</evidence>
<dbReference type="InterPro" id="IPR001611">
    <property type="entry name" value="Leu-rich_rpt"/>
</dbReference>
<evidence type="ECO:0008006" key="7">
    <source>
        <dbReference type="Google" id="ProtNLM"/>
    </source>
</evidence>
<dbReference type="GO" id="GO:0048471">
    <property type="term" value="C:perinuclear region of cytoplasm"/>
    <property type="evidence" value="ECO:0007669"/>
    <property type="project" value="TreeGrafter"/>
</dbReference>
<dbReference type="AlphaFoldDB" id="A0A2N1JBX2"/>
<dbReference type="GO" id="GO:0006913">
    <property type="term" value="P:nucleocytoplasmic transport"/>
    <property type="evidence" value="ECO:0007669"/>
    <property type="project" value="TreeGrafter"/>
</dbReference>
<organism evidence="5 6">
    <name type="scientific">Malassezia vespertilionis</name>
    <dbReference type="NCBI Taxonomy" id="2020962"/>
    <lineage>
        <taxon>Eukaryota</taxon>
        <taxon>Fungi</taxon>
        <taxon>Dikarya</taxon>
        <taxon>Basidiomycota</taxon>
        <taxon>Ustilaginomycotina</taxon>
        <taxon>Malasseziomycetes</taxon>
        <taxon>Malasseziales</taxon>
        <taxon>Malasseziaceae</taxon>
        <taxon>Malassezia</taxon>
    </lineage>
</organism>
<evidence type="ECO:0000256" key="4">
    <source>
        <dbReference type="SAM" id="MobiDB-lite"/>
    </source>
</evidence>
<proteinExistence type="predicted"/>
<dbReference type="Gene3D" id="3.80.10.10">
    <property type="entry name" value="Ribonuclease Inhibitor"/>
    <property type="match status" value="1"/>
</dbReference>
<protein>
    <recommendedName>
        <fullName evidence="7">Ran GTPase-activating protein 1</fullName>
    </recommendedName>
</protein>
<dbReference type="EMBL" id="KZ454990">
    <property type="protein sequence ID" value="PKI84054.1"/>
    <property type="molecule type" value="Genomic_DNA"/>
</dbReference>
<keyword evidence="1" id="KW-0343">GTPase activation</keyword>
<dbReference type="Pfam" id="PF13516">
    <property type="entry name" value="LRR_6"/>
    <property type="match status" value="2"/>
</dbReference>
<evidence type="ECO:0000313" key="6">
    <source>
        <dbReference type="Proteomes" id="UP000232875"/>
    </source>
</evidence>
<evidence type="ECO:0000256" key="1">
    <source>
        <dbReference type="ARBA" id="ARBA00022468"/>
    </source>
</evidence>
<evidence type="ECO:0000256" key="3">
    <source>
        <dbReference type="ARBA" id="ARBA00022737"/>
    </source>
</evidence>
<dbReference type="GO" id="GO:0005096">
    <property type="term" value="F:GTPase activator activity"/>
    <property type="evidence" value="ECO:0007669"/>
    <property type="project" value="UniProtKB-KW"/>
</dbReference>
<dbReference type="GO" id="GO:0031267">
    <property type="term" value="F:small GTPase binding"/>
    <property type="evidence" value="ECO:0007669"/>
    <property type="project" value="TreeGrafter"/>
</dbReference>
<evidence type="ECO:0000256" key="2">
    <source>
        <dbReference type="ARBA" id="ARBA00022614"/>
    </source>
</evidence>
<gene>
    <name evidence="5" type="ORF">MVES_002097</name>
</gene>
<keyword evidence="6" id="KW-1185">Reference proteome</keyword>
<feature type="region of interest" description="Disordered" evidence="4">
    <location>
        <begin position="346"/>
        <end position="407"/>
    </location>
</feature>
<keyword evidence="3" id="KW-0677">Repeat</keyword>
<dbReference type="GO" id="GO:0005634">
    <property type="term" value="C:nucleus"/>
    <property type="evidence" value="ECO:0007669"/>
    <property type="project" value="TreeGrafter"/>
</dbReference>